<evidence type="ECO:0000256" key="1">
    <source>
        <dbReference type="ARBA" id="ARBA00022729"/>
    </source>
</evidence>
<dbReference type="Pfam" id="PF07501">
    <property type="entry name" value="G5"/>
    <property type="match status" value="2"/>
</dbReference>
<dbReference type="AlphaFoldDB" id="A0A4S2EI10"/>
<evidence type="ECO:0000256" key="3">
    <source>
        <dbReference type="SAM" id="Phobius"/>
    </source>
</evidence>
<keyword evidence="3" id="KW-0472">Membrane</keyword>
<reference evidence="5 6" key="1">
    <citation type="submission" date="2019-04" db="EMBL/GenBank/DDBJ databases">
        <title>Microbes associate with the intestines of laboratory mice.</title>
        <authorList>
            <person name="Navarre W."/>
            <person name="Wong E."/>
            <person name="Huang K."/>
            <person name="Tropini C."/>
            <person name="Ng K."/>
            <person name="Yu B."/>
        </authorList>
    </citation>
    <scope>NUCLEOTIDE SEQUENCE [LARGE SCALE GENOMIC DNA]</scope>
    <source>
        <strain evidence="5 6">NM26_J9</strain>
    </source>
</reference>
<sequence length="406" mass="44645">MSKSNRSKWQIGEQKQRFAIRKFSQGVFSVLVGTMFVLGTPAVIQGDEIAATHIGTKKKEQYQIKFQHVTEASLTSEQRAKVIYDNPPKTKVDSDQVYYLIYRPVATQDLPQTGEGAMPWELGAFGAGALIMGLGVLPRRGRKYRFLTAIIVASTVVGVGSSVVSASPSFAELSNYDRAYLVAEDEELPEIATQHVGYQYIGYLLVSDIKHHEESVPTTRPVTEKLVPNSDKISNTDSPVTGMDKPENPEETTQTVDKETKTEPVGYETQYVADPELLEGTTSLRTPGQAGERTIVYEVTRDATGKEISRVEKSNTITKAPVTEVIARGTKVKEPEEPKVTVSEESKVESVGYETQYVADPELLEGTTSVRTPGQAGERTIVYEVTRDATGKEISRVEKSNTITKA</sequence>
<dbReference type="SMART" id="SM01208">
    <property type="entry name" value="G5"/>
    <property type="match status" value="2"/>
</dbReference>
<dbReference type="InterPro" id="IPR011098">
    <property type="entry name" value="G5_dom"/>
</dbReference>
<evidence type="ECO:0000313" key="5">
    <source>
        <dbReference type="EMBL" id="TGY53551.1"/>
    </source>
</evidence>
<keyword evidence="1" id="KW-0732">Signal</keyword>
<proteinExistence type="predicted"/>
<dbReference type="Gene3D" id="2.20.230.10">
    <property type="entry name" value="Resuscitation-promoting factor rpfb"/>
    <property type="match status" value="2"/>
</dbReference>
<keyword evidence="3" id="KW-1133">Transmembrane helix</keyword>
<feature type="domain" description="G5" evidence="4">
    <location>
        <begin position="337"/>
        <end position="406"/>
    </location>
</feature>
<accession>A0A4S2EI10</accession>
<gene>
    <name evidence="5" type="ORF">E5340_09345</name>
</gene>
<feature type="non-terminal residue" evidence="5">
    <location>
        <position position="406"/>
    </location>
</feature>
<dbReference type="Pfam" id="PF04650">
    <property type="entry name" value="YSIRK_signal"/>
    <property type="match status" value="1"/>
</dbReference>
<dbReference type="NCBIfam" id="TIGR01167">
    <property type="entry name" value="LPXTG_anchor"/>
    <property type="match status" value="1"/>
</dbReference>
<feature type="transmembrane region" description="Helical" evidence="3">
    <location>
        <begin position="144"/>
        <end position="164"/>
    </location>
</feature>
<name>A0A4S2EI10_9LACO</name>
<feature type="transmembrane region" description="Helical" evidence="3">
    <location>
        <begin position="117"/>
        <end position="137"/>
    </location>
</feature>
<evidence type="ECO:0000256" key="2">
    <source>
        <dbReference type="SAM" id="MobiDB-lite"/>
    </source>
</evidence>
<feature type="transmembrane region" description="Helical" evidence="3">
    <location>
        <begin position="23"/>
        <end position="44"/>
    </location>
</feature>
<evidence type="ECO:0000313" key="6">
    <source>
        <dbReference type="Proteomes" id="UP000306855"/>
    </source>
</evidence>
<feature type="domain" description="G5" evidence="4">
    <location>
        <begin position="251"/>
        <end position="332"/>
    </location>
</feature>
<protein>
    <submittedName>
        <fullName evidence="5">YSIRK-type signal peptide-containing protein</fullName>
    </submittedName>
</protein>
<dbReference type="RefSeq" id="WP_135942376.1">
    <property type="nucleotide sequence ID" value="NZ_SRYK01000059.1"/>
</dbReference>
<feature type="region of interest" description="Disordered" evidence="2">
    <location>
        <begin position="228"/>
        <end position="265"/>
    </location>
</feature>
<dbReference type="Proteomes" id="UP000306855">
    <property type="component" value="Unassembled WGS sequence"/>
</dbReference>
<dbReference type="InterPro" id="IPR005877">
    <property type="entry name" value="YSIRK_signal_dom"/>
</dbReference>
<organism evidence="5 6">
    <name type="scientific">Ligilactobacillus murinus</name>
    <dbReference type="NCBI Taxonomy" id="1622"/>
    <lineage>
        <taxon>Bacteria</taxon>
        <taxon>Bacillati</taxon>
        <taxon>Bacillota</taxon>
        <taxon>Bacilli</taxon>
        <taxon>Lactobacillales</taxon>
        <taxon>Lactobacillaceae</taxon>
        <taxon>Ligilactobacillus</taxon>
    </lineage>
</organism>
<dbReference type="PROSITE" id="PS51109">
    <property type="entry name" value="G5"/>
    <property type="match status" value="2"/>
</dbReference>
<comment type="caution">
    <text evidence="5">The sequence shown here is derived from an EMBL/GenBank/DDBJ whole genome shotgun (WGS) entry which is preliminary data.</text>
</comment>
<evidence type="ECO:0000259" key="4">
    <source>
        <dbReference type="PROSITE" id="PS51109"/>
    </source>
</evidence>
<keyword evidence="3" id="KW-0812">Transmembrane</keyword>
<dbReference type="NCBIfam" id="TIGR01168">
    <property type="entry name" value="YSIRK_signal"/>
    <property type="match status" value="1"/>
</dbReference>
<dbReference type="EMBL" id="SRYK01000059">
    <property type="protein sequence ID" value="TGY53551.1"/>
    <property type="molecule type" value="Genomic_DNA"/>
</dbReference>